<organism evidence="13 14">
    <name type="scientific">Methanosarcina mazei S-6</name>
    <dbReference type="NCBI Taxonomy" id="213585"/>
    <lineage>
        <taxon>Archaea</taxon>
        <taxon>Methanobacteriati</taxon>
        <taxon>Methanobacteriota</taxon>
        <taxon>Stenosarchaea group</taxon>
        <taxon>Methanomicrobia</taxon>
        <taxon>Methanosarcinales</taxon>
        <taxon>Methanosarcinaceae</taxon>
        <taxon>Methanosarcina</taxon>
    </lineage>
</organism>
<dbReference type="SMART" id="SM00382">
    <property type="entry name" value="AAA"/>
    <property type="match status" value="1"/>
</dbReference>
<keyword evidence="3" id="KW-0500">Molybdenum</keyword>
<evidence type="ECO:0000256" key="2">
    <source>
        <dbReference type="ARBA" id="ARBA00022448"/>
    </source>
</evidence>
<protein>
    <recommendedName>
        <fullName evidence="9">Molybdate/tungstate import ATP-binding protein WtpC</fullName>
        <ecNumber evidence="8">7.3.2.6</ecNumber>
    </recommendedName>
</protein>
<accession>A0A0E3LV29</accession>
<comment type="catalytic activity">
    <reaction evidence="10">
        <text>tungstate(in) + ATP + H2O = tungstate(out) + ADP + phosphate + H(+)</text>
        <dbReference type="Rhea" id="RHEA:35027"/>
        <dbReference type="ChEBI" id="CHEBI:15377"/>
        <dbReference type="ChEBI" id="CHEBI:15378"/>
        <dbReference type="ChEBI" id="CHEBI:30616"/>
        <dbReference type="ChEBI" id="CHEBI:43474"/>
        <dbReference type="ChEBI" id="CHEBI:46502"/>
        <dbReference type="ChEBI" id="CHEBI:456216"/>
        <dbReference type="EC" id="7.3.2.6"/>
    </reaction>
</comment>
<proteinExistence type="inferred from homology"/>
<dbReference type="GO" id="GO:0035435">
    <property type="term" value="P:phosphate ion transmembrane transport"/>
    <property type="evidence" value="ECO:0007669"/>
    <property type="project" value="InterPro"/>
</dbReference>
<evidence type="ECO:0000256" key="9">
    <source>
        <dbReference type="ARBA" id="ARBA00041133"/>
    </source>
</evidence>
<evidence type="ECO:0000313" key="13">
    <source>
        <dbReference type="EMBL" id="AKB66301.1"/>
    </source>
</evidence>
<dbReference type="Gene3D" id="2.40.50.100">
    <property type="match status" value="1"/>
</dbReference>
<dbReference type="STRING" id="213585.MSMAS_3105"/>
<evidence type="ECO:0000256" key="4">
    <source>
        <dbReference type="ARBA" id="ARBA00022741"/>
    </source>
</evidence>
<reference evidence="13 14" key="1">
    <citation type="submission" date="2014-07" db="EMBL/GenBank/DDBJ databases">
        <title>Methanogenic archaea and the global carbon cycle.</title>
        <authorList>
            <person name="Henriksen J.R."/>
            <person name="Luke J."/>
            <person name="Reinhart S."/>
            <person name="Benedict M.N."/>
            <person name="Youngblut N.D."/>
            <person name="Metcalf M.E."/>
            <person name="Whitaker R.J."/>
            <person name="Metcalf W.W."/>
        </authorList>
    </citation>
    <scope>NUCLEOTIDE SEQUENCE [LARGE SCALE GENOMIC DNA]</scope>
    <source>
        <strain evidence="13 14">S-6</strain>
    </source>
</reference>
<dbReference type="PATRIC" id="fig|213585.10.peg.3890"/>
<dbReference type="PANTHER" id="PTHR42781">
    <property type="entry name" value="SPERMIDINE/PUTRESCINE IMPORT ATP-BINDING PROTEIN POTA"/>
    <property type="match status" value="1"/>
</dbReference>
<comment type="subcellular location">
    <subcellularLocation>
        <location evidence="1">Cell membrane</location>
        <topology evidence="1">Peripheral membrane protein</topology>
    </subcellularLocation>
</comment>
<dbReference type="InterPro" id="IPR027417">
    <property type="entry name" value="P-loop_NTPase"/>
</dbReference>
<keyword evidence="4" id="KW-0547">Nucleotide-binding</keyword>
<dbReference type="GO" id="GO:0005886">
    <property type="term" value="C:plasma membrane"/>
    <property type="evidence" value="ECO:0007669"/>
    <property type="project" value="UniProtKB-SubCell"/>
</dbReference>
<evidence type="ECO:0000256" key="1">
    <source>
        <dbReference type="ARBA" id="ARBA00004202"/>
    </source>
</evidence>
<dbReference type="GO" id="GO:0005524">
    <property type="term" value="F:ATP binding"/>
    <property type="evidence" value="ECO:0007669"/>
    <property type="project" value="UniProtKB-KW"/>
</dbReference>
<dbReference type="Pfam" id="PF00005">
    <property type="entry name" value="ABC_tran"/>
    <property type="match status" value="1"/>
</dbReference>
<keyword evidence="2" id="KW-0813">Transport</keyword>
<dbReference type="SUPFAM" id="SSF52540">
    <property type="entry name" value="P-loop containing nucleoside triphosphate hydrolases"/>
    <property type="match status" value="1"/>
</dbReference>
<dbReference type="CDD" id="cd03260">
    <property type="entry name" value="ABC_PstB_phosphate_transporter"/>
    <property type="match status" value="1"/>
</dbReference>
<feature type="domain" description="ABC transporter" evidence="11">
    <location>
        <begin position="4"/>
        <end position="236"/>
    </location>
</feature>
<dbReference type="InterPro" id="IPR005670">
    <property type="entry name" value="PstB-like"/>
</dbReference>
<name>A0A0E3LV29_METMZ</name>
<dbReference type="AlphaFoldDB" id="A0A0E3LV29"/>
<dbReference type="PANTHER" id="PTHR42781:SF4">
    <property type="entry name" value="SPERMIDINE_PUTRESCINE IMPORT ATP-BINDING PROTEIN POTA"/>
    <property type="match status" value="1"/>
</dbReference>
<evidence type="ECO:0000256" key="8">
    <source>
        <dbReference type="ARBA" id="ARBA00039025"/>
    </source>
</evidence>
<dbReference type="InterPro" id="IPR003593">
    <property type="entry name" value="AAA+_ATPase"/>
</dbReference>
<dbReference type="PROSITE" id="PS51866">
    <property type="entry name" value="MOP"/>
    <property type="match status" value="1"/>
</dbReference>
<evidence type="ECO:0000313" key="14">
    <source>
        <dbReference type="Proteomes" id="UP000033097"/>
    </source>
</evidence>
<dbReference type="InterPro" id="IPR005116">
    <property type="entry name" value="Transp-assoc_OB_typ1"/>
</dbReference>
<dbReference type="GeneID" id="24852829"/>
<evidence type="ECO:0000259" key="11">
    <source>
        <dbReference type="PROSITE" id="PS50893"/>
    </source>
</evidence>
<dbReference type="Proteomes" id="UP000033097">
    <property type="component" value="Chromosome"/>
</dbReference>
<evidence type="ECO:0000256" key="5">
    <source>
        <dbReference type="ARBA" id="ARBA00022840"/>
    </source>
</evidence>
<dbReference type="KEGG" id="mmj:MSMAS_3105"/>
<evidence type="ECO:0000256" key="3">
    <source>
        <dbReference type="ARBA" id="ARBA00022505"/>
    </source>
</evidence>
<dbReference type="GO" id="GO:1901238">
    <property type="term" value="F:ABC-type tungstate transporter activity"/>
    <property type="evidence" value="ECO:0007669"/>
    <property type="project" value="UniProtKB-EC"/>
</dbReference>
<dbReference type="SUPFAM" id="SSF50331">
    <property type="entry name" value="MOP-like"/>
    <property type="match status" value="1"/>
</dbReference>
<evidence type="ECO:0000256" key="7">
    <source>
        <dbReference type="ARBA" id="ARBA00038781"/>
    </source>
</evidence>
<evidence type="ECO:0000259" key="12">
    <source>
        <dbReference type="PROSITE" id="PS51866"/>
    </source>
</evidence>
<dbReference type="GO" id="GO:0015689">
    <property type="term" value="P:molybdate ion transport"/>
    <property type="evidence" value="ECO:0007669"/>
    <property type="project" value="InterPro"/>
</dbReference>
<feature type="domain" description="Mop" evidence="12">
    <location>
        <begin position="290"/>
        <end position="353"/>
    </location>
</feature>
<dbReference type="InterPro" id="IPR050093">
    <property type="entry name" value="ABC_SmlMolc_Importer"/>
</dbReference>
<dbReference type="GO" id="GO:0005315">
    <property type="term" value="F:phosphate transmembrane transporter activity"/>
    <property type="evidence" value="ECO:0007669"/>
    <property type="project" value="InterPro"/>
</dbReference>
<dbReference type="RefSeq" id="WP_011033509.1">
    <property type="nucleotide sequence ID" value="NZ_CP009512.1"/>
</dbReference>
<keyword evidence="5 13" id="KW-0067">ATP-binding</keyword>
<comment type="subunit">
    <text evidence="7">The complex is composed of two ATP-binding proteins (WtpC), two transmembrane proteins (WtpB) and a solute-binding protein (WtpA).</text>
</comment>
<comment type="similarity">
    <text evidence="6">Belongs to the ABC transporter superfamily. Sulfate/tungstate importer (TC 3.A.1.6) family.</text>
</comment>
<dbReference type="EMBL" id="CP009512">
    <property type="protein sequence ID" value="AKB66301.1"/>
    <property type="molecule type" value="Genomic_DNA"/>
</dbReference>
<gene>
    <name evidence="13" type="ORF">MSMAS_3105</name>
</gene>
<dbReference type="InterPro" id="IPR008995">
    <property type="entry name" value="Mo/tungstate-bd_C_term_dom"/>
</dbReference>
<dbReference type="InterPro" id="IPR004606">
    <property type="entry name" value="Mop_domain"/>
</dbReference>
<dbReference type="PROSITE" id="PS50893">
    <property type="entry name" value="ABC_TRANSPORTER_2"/>
    <property type="match status" value="1"/>
</dbReference>
<evidence type="ECO:0000256" key="6">
    <source>
        <dbReference type="ARBA" id="ARBA00038307"/>
    </source>
</evidence>
<dbReference type="InterPro" id="IPR003439">
    <property type="entry name" value="ABC_transporter-like_ATP-bd"/>
</dbReference>
<dbReference type="EC" id="7.3.2.6" evidence="8"/>
<dbReference type="HOGENOM" id="CLU_000604_1_1_2"/>
<dbReference type="Pfam" id="PF03459">
    <property type="entry name" value="TOBE"/>
    <property type="match status" value="1"/>
</dbReference>
<dbReference type="GO" id="GO:0016887">
    <property type="term" value="F:ATP hydrolysis activity"/>
    <property type="evidence" value="ECO:0007669"/>
    <property type="project" value="InterPro"/>
</dbReference>
<sequence>MHIVELEEIYKNYGKLEVLKNINLQIEKGTSTALVGPTGSGKTVMLRLIDLLEKPSSGTVYFEGADANESNNTRLEVRRQIGMVFQKPLAFKASVYDNIAYGLKIRGRKENMDGRIKELLEMIGLPGYENRNALKLSGGETQRLALARAMITEPRLLLLDEPTANLDPISKKKLEELILKINRESETTIIMTTHDLLQGQRLAENMVILYNGQILQSGTPDQIFRKPKNRFVADFVGIQNLMSGIIEDSSNGLAAIKTDSITVFAVTEKEGKVHFAIRPDEITISREKVQTSARNTIQGKVDEIIDTGSLIKLTVNTGELFTVFITRESLNELNISIGTSIWLYFKASAVHVF</sequence>
<dbReference type="Gene3D" id="3.40.50.300">
    <property type="entry name" value="P-loop containing nucleotide triphosphate hydrolases"/>
    <property type="match status" value="1"/>
</dbReference>
<evidence type="ECO:0000256" key="10">
    <source>
        <dbReference type="ARBA" id="ARBA00047936"/>
    </source>
</evidence>